<evidence type="ECO:0000256" key="1">
    <source>
        <dbReference type="SAM" id="MobiDB-lite"/>
    </source>
</evidence>
<accession>A0A914CNB3</accession>
<evidence type="ECO:0000313" key="3">
    <source>
        <dbReference type="WBParaSite" id="ACRNAN_scaffold12224.g26270.t1"/>
    </source>
</evidence>
<reference evidence="3" key="1">
    <citation type="submission" date="2022-11" db="UniProtKB">
        <authorList>
            <consortium name="WormBaseParasite"/>
        </authorList>
    </citation>
    <scope>IDENTIFICATION</scope>
</reference>
<proteinExistence type="predicted"/>
<dbReference type="AlphaFoldDB" id="A0A914CNB3"/>
<name>A0A914CNB3_9BILA</name>
<protein>
    <submittedName>
        <fullName evidence="3">Uncharacterized protein</fullName>
    </submittedName>
</protein>
<keyword evidence="2" id="KW-1185">Reference proteome</keyword>
<feature type="region of interest" description="Disordered" evidence="1">
    <location>
        <begin position="1"/>
        <end position="37"/>
    </location>
</feature>
<dbReference type="Proteomes" id="UP000887540">
    <property type="component" value="Unplaced"/>
</dbReference>
<organism evidence="2 3">
    <name type="scientific">Acrobeloides nanus</name>
    <dbReference type="NCBI Taxonomy" id="290746"/>
    <lineage>
        <taxon>Eukaryota</taxon>
        <taxon>Metazoa</taxon>
        <taxon>Ecdysozoa</taxon>
        <taxon>Nematoda</taxon>
        <taxon>Chromadorea</taxon>
        <taxon>Rhabditida</taxon>
        <taxon>Tylenchina</taxon>
        <taxon>Cephalobomorpha</taxon>
        <taxon>Cephaloboidea</taxon>
        <taxon>Cephalobidae</taxon>
        <taxon>Acrobeloides</taxon>
    </lineage>
</organism>
<dbReference type="WBParaSite" id="ACRNAN_scaffold12224.g26270.t1">
    <property type="protein sequence ID" value="ACRNAN_scaffold12224.g26270.t1"/>
    <property type="gene ID" value="ACRNAN_scaffold12224.g26270"/>
</dbReference>
<evidence type="ECO:0000313" key="2">
    <source>
        <dbReference type="Proteomes" id="UP000887540"/>
    </source>
</evidence>
<sequence length="66" mass="7287">MASMTANGIPAPGVEPNKASAEDHKKKSTTPAKENIVKQALQLNSNRLLRNRKRFILHANQYMSLG</sequence>